<keyword evidence="1" id="KW-0812">Transmembrane</keyword>
<keyword evidence="3" id="KW-0378">Hydrolase</keyword>
<keyword evidence="4" id="KW-1185">Reference proteome</keyword>
<dbReference type="InterPro" id="IPR000073">
    <property type="entry name" value="AB_hydrolase_1"/>
</dbReference>
<dbReference type="Proteomes" id="UP001610335">
    <property type="component" value="Unassembled WGS sequence"/>
</dbReference>
<dbReference type="Gene3D" id="3.40.50.1820">
    <property type="entry name" value="alpha/beta hydrolase"/>
    <property type="match status" value="1"/>
</dbReference>
<keyword evidence="1" id="KW-0472">Membrane</keyword>
<evidence type="ECO:0000313" key="3">
    <source>
        <dbReference type="EMBL" id="KAL2815206.1"/>
    </source>
</evidence>
<keyword evidence="1" id="KW-1133">Transmembrane helix</keyword>
<organism evidence="3 4">
    <name type="scientific">Aspergillus cavernicola</name>
    <dbReference type="NCBI Taxonomy" id="176166"/>
    <lineage>
        <taxon>Eukaryota</taxon>
        <taxon>Fungi</taxon>
        <taxon>Dikarya</taxon>
        <taxon>Ascomycota</taxon>
        <taxon>Pezizomycotina</taxon>
        <taxon>Eurotiomycetes</taxon>
        <taxon>Eurotiomycetidae</taxon>
        <taxon>Eurotiales</taxon>
        <taxon>Aspergillaceae</taxon>
        <taxon>Aspergillus</taxon>
        <taxon>Aspergillus subgen. Nidulantes</taxon>
    </lineage>
</organism>
<evidence type="ECO:0000256" key="1">
    <source>
        <dbReference type="SAM" id="Phobius"/>
    </source>
</evidence>
<dbReference type="PRINTS" id="PR00412">
    <property type="entry name" value="EPOXHYDRLASE"/>
</dbReference>
<dbReference type="GO" id="GO:0016787">
    <property type="term" value="F:hydrolase activity"/>
    <property type="evidence" value="ECO:0007669"/>
    <property type="project" value="UniProtKB-KW"/>
</dbReference>
<dbReference type="PANTHER" id="PTHR43689:SF28">
    <property type="entry name" value="HALOALKANE DEHALOGENASE FAMILY PROTEIN (AFU_ORTHOLOGUE AFUA_8G01700)"/>
    <property type="match status" value="1"/>
</dbReference>
<dbReference type="InterPro" id="IPR029058">
    <property type="entry name" value="AB_hydrolase_fold"/>
</dbReference>
<proteinExistence type="predicted"/>
<protein>
    <submittedName>
        <fullName evidence="3">Alpha/Beta hydrolase protein</fullName>
    </submittedName>
</protein>
<gene>
    <name evidence="3" type="ORF">BDW59DRAFT_176213</name>
</gene>
<name>A0ABR4HI90_9EURO</name>
<comment type="caution">
    <text evidence="3">The sequence shown here is derived from an EMBL/GenBank/DDBJ whole genome shotgun (WGS) entry which is preliminary data.</text>
</comment>
<reference evidence="3 4" key="1">
    <citation type="submission" date="2024-07" db="EMBL/GenBank/DDBJ databases">
        <title>Section-level genome sequencing and comparative genomics of Aspergillus sections Usti and Cavernicolus.</title>
        <authorList>
            <consortium name="Lawrence Berkeley National Laboratory"/>
            <person name="Nybo J.L."/>
            <person name="Vesth T.C."/>
            <person name="Theobald S."/>
            <person name="Frisvad J.C."/>
            <person name="Larsen T.O."/>
            <person name="Kjaerboelling I."/>
            <person name="Rothschild-Mancinelli K."/>
            <person name="Lyhne E.K."/>
            <person name="Kogle M.E."/>
            <person name="Barry K."/>
            <person name="Clum A."/>
            <person name="Na H."/>
            <person name="Ledsgaard L."/>
            <person name="Lin J."/>
            <person name="Lipzen A."/>
            <person name="Kuo A."/>
            <person name="Riley R."/>
            <person name="Mondo S."/>
            <person name="LaButti K."/>
            <person name="Haridas S."/>
            <person name="Pangalinan J."/>
            <person name="Salamov A.A."/>
            <person name="Simmons B.A."/>
            <person name="Magnuson J.K."/>
            <person name="Chen J."/>
            <person name="Drula E."/>
            <person name="Henrissat B."/>
            <person name="Wiebenga A."/>
            <person name="Lubbers R.J."/>
            <person name="Gomes A.C."/>
            <person name="Makela M.R."/>
            <person name="Stajich J."/>
            <person name="Grigoriev I.V."/>
            <person name="Mortensen U.H."/>
            <person name="De vries R.P."/>
            <person name="Baker S.E."/>
            <person name="Andersen M.R."/>
        </authorList>
    </citation>
    <scope>NUCLEOTIDE SEQUENCE [LARGE SCALE GENOMIC DNA]</scope>
    <source>
        <strain evidence="3 4">CBS 600.67</strain>
    </source>
</reference>
<dbReference type="InterPro" id="IPR000639">
    <property type="entry name" value="Epox_hydrolase-like"/>
</dbReference>
<dbReference type="SUPFAM" id="SSF53474">
    <property type="entry name" value="alpha/beta-Hydrolases"/>
    <property type="match status" value="1"/>
</dbReference>
<feature type="domain" description="AB hydrolase-1" evidence="2">
    <location>
        <begin position="169"/>
        <end position="273"/>
    </location>
</feature>
<dbReference type="EMBL" id="JBFXLS010000115">
    <property type="protein sequence ID" value="KAL2815206.1"/>
    <property type="molecule type" value="Genomic_DNA"/>
</dbReference>
<feature type="transmembrane region" description="Helical" evidence="1">
    <location>
        <begin position="39"/>
        <end position="60"/>
    </location>
</feature>
<evidence type="ECO:0000313" key="4">
    <source>
        <dbReference type="Proteomes" id="UP001610335"/>
    </source>
</evidence>
<evidence type="ECO:0000259" key="2">
    <source>
        <dbReference type="Pfam" id="PF00561"/>
    </source>
</evidence>
<sequence length="472" mass="53562">MLGVNLQGNPTEKILKIANRILEGVSTTVMTLTGYLTSFLLSFTLSRVILNVVLVPLYLYKLTLSMIPHIIKNAFKLLYPGGWSRLVGEAETYRARSDSLAMSQLDGTYQFTEDELFHVDRDCRGWMETLPWANDTHEFNVCGATVRYVHLRPSYSNILQDGKKNHKQIVFLHGNPSWSYMWRNVFPPLLERGHEVYAIDWLGHGRSDKILKPEAITFELHIRTLIEFFQVTSLENAIVAAHDWGGCIALCTIPLLHSSACDNLFLLNTFFPPRLSDASLHYRLLNRAWYCTTGLLGGYLPESAVMRFISPQLSPADVNAYSSPYTGLPRSSKSSIKRFSHIAPSLPRSILFHLRQTWPWKLLEGLCGPSHFNTVTTQARLSAQDDQVRRFWGARDSENKHSPSQGVEIVVVFGDKDPLVRDYKHVLVKSINPELMVSWAPRGLWIHDAGHMPVEEKAGDIAQFIARFARPD</sequence>
<accession>A0ABR4HI90</accession>
<dbReference type="Pfam" id="PF00561">
    <property type="entry name" value="Abhydrolase_1"/>
    <property type="match status" value="1"/>
</dbReference>
<dbReference type="PANTHER" id="PTHR43689">
    <property type="entry name" value="HYDROLASE"/>
    <property type="match status" value="1"/>
</dbReference>